<dbReference type="RefSeq" id="WP_138618863.1">
    <property type="nucleotide sequence ID" value="NZ_VCAO01000006.1"/>
</dbReference>
<dbReference type="Proteomes" id="UP000309668">
    <property type="component" value="Unassembled WGS sequence"/>
</dbReference>
<dbReference type="PANTHER" id="PTHR30250">
    <property type="entry name" value="PST FAMILY PREDICTED COLANIC ACID TRANSPORTER"/>
    <property type="match status" value="1"/>
</dbReference>
<dbReference type="EMBL" id="VCAO01000006">
    <property type="protein sequence ID" value="TMM46740.1"/>
    <property type="molecule type" value="Genomic_DNA"/>
</dbReference>
<feature type="transmembrane region" description="Helical" evidence="6">
    <location>
        <begin position="352"/>
        <end position="370"/>
    </location>
</feature>
<keyword evidence="8" id="KW-1185">Reference proteome</keyword>
<evidence type="ECO:0000256" key="4">
    <source>
        <dbReference type="ARBA" id="ARBA00022989"/>
    </source>
</evidence>
<comment type="subcellular location">
    <subcellularLocation>
        <location evidence="1">Cell membrane</location>
        <topology evidence="1">Multi-pass membrane protein</topology>
    </subcellularLocation>
</comment>
<feature type="transmembrane region" description="Helical" evidence="6">
    <location>
        <begin position="278"/>
        <end position="299"/>
    </location>
</feature>
<keyword evidence="4 6" id="KW-1133">Transmembrane helix</keyword>
<evidence type="ECO:0000256" key="6">
    <source>
        <dbReference type="SAM" id="Phobius"/>
    </source>
</evidence>
<evidence type="ECO:0000313" key="8">
    <source>
        <dbReference type="Proteomes" id="UP000309668"/>
    </source>
</evidence>
<dbReference type="AlphaFoldDB" id="A0A5S3P1F6"/>
<keyword evidence="2" id="KW-1003">Cell membrane</keyword>
<dbReference type="InterPro" id="IPR050833">
    <property type="entry name" value="Poly_Biosynth_Transport"/>
</dbReference>
<feature type="transmembrane region" description="Helical" evidence="6">
    <location>
        <begin position="319"/>
        <end position="340"/>
    </location>
</feature>
<feature type="transmembrane region" description="Helical" evidence="6">
    <location>
        <begin position="134"/>
        <end position="155"/>
    </location>
</feature>
<evidence type="ECO:0000313" key="7">
    <source>
        <dbReference type="EMBL" id="TMM46740.1"/>
    </source>
</evidence>
<keyword evidence="3 6" id="KW-0812">Transmembrane</keyword>
<feature type="transmembrane region" description="Helical" evidence="6">
    <location>
        <begin position="34"/>
        <end position="51"/>
    </location>
</feature>
<feature type="transmembrane region" description="Helical" evidence="6">
    <location>
        <begin position="72"/>
        <end position="95"/>
    </location>
</feature>
<feature type="transmembrane region" description="Helical" evidence="6">
    <location>
        <begin position="7"/>
        <end position="28"/>
    </location>
</feature>
<dbReference type="OrthoDB" id="8444362at2"/>
<dbReference type="PANTHER" id="PTHR30250:SF11">
    <property type="entry name" value="O-ANTIGEN TRANSPORTER-RELATED"/>
    <property type="match status" value="1"/>
</dbReference>
<evidence type="ECO:0000256" key="5">
    <source>
        <dbReference type="ARBA" id="ARBA00023136"/>
    </source>
</evidence>
<sequence length="416" mass="45328">MKLVKQVGTLASANTVYLLSQLVILSLLTYLTDIATVAAFGYANAIIQPLYQLGLLGLRGNLATDARGEHGFGTFMSVRLVMSVILVIGLVGFFATFKPEYLLIALPLVFQKITEMQANLCYGAMQRAGKIAYIARSLLTRGPATLIVFAAVLWYTRSAEIALWTQTLVWSLILFFYDLPKVRSIGEKLTFDLDWRRVWKLGLGSAPLGIGQFFSVAQVSIPRLVVEATMDVRALALLTVVGYIQRAAITLFHSVDQAISWRLSRLWASGQIAQYRRILGRMVIVALGLGIVGCAVALLLGRQLLGLAFGPEYAAAGTLFNWIALAIGLRLVASVLQTALASQRRFMDFSKIQLVMVILTVPATLIGAKFGGVVGIGMALAALTAVRVLIQYWYLRAKSSTPPVLKDDEKIPSALD</sequence>
<reference evidence="7 8" key="1">
    <citation type="submission" date="2019-05" db="EMBL/GenBank/DDBJ databases">
        <title>Erythrobacter marisflavi sp. nov., isolated from isolated from water of an estuary environment.</title>
        <authorList>
            <person name="Yoon J.-H."/>
        </authorList>
    </citation>
    <scope>NUCLEOTIDE SEQUENCE [LARGE SCALE GENOMIC DNA]</scope>
    <source>
        <strain evidence="7 8">KEM-5</strain>
    </source>
</reference>
<feature type="transmembrane region" description="Helical" evidence="6">
    <location>
        <begin position="376"/>
        <end position="395"/>
    </location>
</feature>
<name>A0A5S3P1F6_9SPHN</name>
<dbReference type="GO" id="GO:0005886">
    <property type="term" value="C:plasma membrane"/>
    <property type="evidence" value="ECO:0007669"/>
    <property type="project" value="UniProtKB-SubCell"/>
</dbReference>
<evidence type="ECO:0000256" key="3">
    <source>
        <dbReference type="ARBA" id="ARBA00022692"/>
    </source>
</evidence>
<evidence type="ECO:0000256" key="1">
    <source>
        <dbReference type="ARBA" id="ARBA00004651"/>
    </source>
</evidence>
<keyword evidence="5 6" id="KW-0472">Membrane</keyword>
<evidence type="ECO:0008006" key="9">
    <source>
        <dbReference type="Google" id="ProtNLM"/>
    </source>
</evidence>
<protein>
    <recommendedName>
        <fullName evidence="9">Lipopolysaccharide biosynthesis protein</fullName>
    </recommendedName>
</protein>
<evidence type="ECO:0000256" key="2">
    <source>
        <dbReference type="ARBA" id="ARBA00022475"/>
    </source>
</evidence>
<accession>A0A5S3P1F6</accession>
<comment type="caution">
    <text evidence="7">The sequence shown here is derived from an EMBL/GenBank/DDBJ whole genome shotgun (WGS) entry which is preliminary data.</text>
</comment>
<organism evidence="7 8">
    <name type="scientific">Qipengyuania marisflavi</name>
    <dbReference type="NCBI Taxonomy" id="2486356"/>
    <lineage>
        <taxon>Bacteria</taxon>
        <taxon>Pseudomonadati</taxon>
        <taxon>Pseudomonadota</taxon>
        <taxon>Alphaproteobacteria</taxon>
        <taxon>Sphingomonadales</taxon>
        <taxon>Erythrobacteraceae</taxon>
        <taxon>Qipengyuania</taxon>
    </lineage>
</organism>
<proteinExistence type="predicted"/>
<gene>
    <name evidence="7" type="ORF">FEV51_10940</name>
</gene>